<comment type="caution">
    <text evidence="1">The sequence shown here is derived from an EMBL/GenBank/DDBJ whole genome shotgun (WGS) entry which is preliminary data.</text>
</comment>
<dbReference type="EMBL" id="CM047585">
    <property type="protein sequence ID" value="KAI9909744.1"/>
    <property type="molecule type" value="Genomic_DNA"/>
</dbReference>
<sequence length="65" mass="7597">MPIGILTIVEEKLPFGSLAWDWVAKEYNAGLRQDDYREREDLKGKFTRLKNAKSRQATRRAPTLF</sequence>
<name>A0ACC0VTC0_9STRA</name>
<gene>
    <name evidence="1" type="ORF">PsorP6_010212</name>
</gene>
<evidence type="ECO:0000313" key="1">
    <source>
        <dbReference type="EMBL" id="KAI9909744.1"/>
    </source>
</evidence>
<dbReference type="Proteomes" id="UP001163321">
    <property type="component" value="Chromosome 6"/>
</dbReference>
<protein>
    <submittedName>
        <fullName evidence="1">Uncharacterized protein</fullName>
    </submittedName>
</protein>
<accession>A0ACC0VTC0</accession>
<reference evidence="1 2" key="1">
    <citation type="journal article" date="2022" name="bioRxiv">
        <title>The genome of the oomycete Peronosclerospora sorghi, a cosmopolitan pathogen of maize and sorghum, is inflated with dispersed pseudogenes.</title>
        <authorList>
            <person name="Fletcher K."/>
            <person name="Martin F."/>
            <person name="Isakeit T."/>
            <person name="Cavanaugh K."/>
            <person name="Magill C."/>
            <person name="Michelmore R."/>
        </authorList>
    </citation>
    <scope>NUCLEOTIDE SEQUENCE [LARGE SCALE GENOMIC DNA]</scope>
    <source>
        <strain evidence="1">P6</strain>
    </source>
</reference>
<organism evidence="1 2">
    <name type="scientific">Peronosclerospora sorghi</name>
    <dbReference type="NCBI Taxonomy" id="230839"/>
    <lineage>
        <taxon>Eukaryota</taxon>
        <taxon>Sar</taxon>
        <taxon>Stramenopiles</taxon>
        <taxon>Oomycota</taxon>
        <taxon>Peronosporomycetes</taxon>
        <taxon>Peronosporales</taxon>
        <taxon>Peronosporaceae</taxon>
        <taxon>Peronosclerospora</taxon>
    </lineage>
</organism>
<keyword evidence="2" id="KW-1185">Reference proteome</keyword>
<evidence type="ECO:0000313" key="2">
    <source>
        <dbReference type="Proteomes" id="UP001163321"/>
    </source>
</evidence>
<proteinExistence type="predicted"/>